<sequence>MPEPRVLVVPGGTNIGAIALANASLHKLIELYEERLADPEHPAPHTVVVLRDPAEVAPSTLRGASQSPTEAFPADQYPQLADKLEDPDFFEGIDLVIRTSGSTSGDPRLVGLSVEAIVASIQATDAALSGPGNWILALPAHHIAGALVMLRSALAGTNPFIVDVETSFDPRALLPAIAGATQNPDVPGYLSLVPTQLAECLDADDEVLHAMRRLSAILVGGSASRPGLIERARELGLKVRETYGMTETCGGCVYDGIPLEGVEVRILDKDGQPRIAIGGPTVMTRYLDGTADPFFEEGGHTWLLTGDLGLITAGGQVRVDGRADDIIVTGGLNVAPRQVLDAALTCEDVVDVWVTSTPDEKWGEAVTALVVPRSMPTDAKQMAALGRKVRDHVGGIIGRTAAPRRVVAVDALPYLEGMKIDRMKGLELASTTSSPEREWWR</sequence>
<organism evidence="3 4">
    <name type="scientific">Schaalia cardiffensis F0333</name>
    <dbReference type="NCBI Taxonomy" id="888050"/>
    <lineage>
        <taxon>Bacteria</taxon>
        <taxon>Bacillati</taxon>
        <taxon>Actinomycetota</taxon>
        <taxon>Actinomycetes</taxon>
        <taxon>Actinomycetales</taxon>
        <taxon>Actinomycetaceae</taxon>
        <taxon>Schaalia</taxon>
    </lineage>
</organism>
<dbReference type="InterPro" id="IPR025110">
    <property type="entry name" value="AMP-bd_C"/>
</dbReference>
<dbReference type="OrthoDB" id="9803968at2"/>
<feature type="domain" description="AMP-dependent synthetase/ligase" evidence="1">
    <location>
        <begin position="42"/>
        <end position="287"/>
    </location>
</feature>
<keyword evidence="3" id="KW-0436">Ligase</keyword>
<comment type="caution">
    <text evidence="3">The sequence shown here is derived from an EMBL/GenBank/DDBJ whole genome shotgun (WGS) entry which is preliminary data.</text>
</comment>
<dbReference type="PATRIC" id="fig|888050.3.peg.1183"/>
<dbReference type="InterPro" id="IPR042099">
    <property type="entry name" value="ANL_N_sf"/>
</dbReference>
<dbReference type="GO" id="GO:0006631">
    <property type="term" value="P:fatty acid metabolic process"/>
    <property type="evidence" value="ECO:0007669"/>
    <property type="project" value="TreeGrafter"/>
</dbReference>
<dbReference type="InterPro" id="IPR000873">
    <property type="entry name" value="AMP-dep_synth/lig_dom"/>
</dbReference>
<dbReference type="RefSeq" id="WP_005963411.1">
    <property type="nucleotide sequence ID" value="NZ_CP040505.1"/>
</dbReference>
<dbReference type="STRING" id="888050.HMPREF9004_1241"/>
<dbReference type="Gene3D" id="3.40.50.12780">
    <property type="entry name" value="N-terminal domain of ligase-like"/>
    <property type="match status" value="1"/>
</dbReference>
<dbReference type="EC" id="6.2.1.26" evidence="3"/>
<protein>
    <submittedName>
        <fullName evidence="3">O-succinylbenzoic acid--CoA ligase</fullName>
        <ecNumber evidence="3">6.2.1.26</ecNumber>
    </submittedName>
</protein>
<dbReference type="Gene3D" id="3.30.300.30">
    <property type="match status" value="1"/>
</dbReference>
<dbReference type="GO" id="GO:0008756">
    <property type="term" value="F:o-succinylbenzoate-CoA ligase activity"/>
    <property type="evidence" value="ECO:0007669"/>
    <property type="project" value="UniProtKB-EC"/>
</dbReference>
<dbReference type="AlphaFoldDB" id="N6WCK8"/>
<evidence type="ECO:0000259" key="1">
    <source>
        <dbReference type="Pfam" id="PF00501"/>
    </source>
</evidence>
<dbReference type="GO" id="GO:0031956">
    <property type="term" value="F:medium-chain fatty acid-CoA ligase activity"/>
    <property type="evidence" value="ECO:0007669"/>
    <property type="project" value="TreeGrafter"/>
</dbReference>
<dbReference type="PANTHER" id="PTHR43201:SF32">
    <property type="entry name" value="2-SUCCINYLBENZOATE--COA LIGASE, CHLOROPLASTIC_PEROXISOMAL"/>
    <property type="match status" value="1"/>
</dbReference>
<evidence type="ECO:0000313" key="3">
    <source>
        <dbReference type="EMBL" id="ENO17969.1"/>
    </source>
</evidence>
<dbReference type="Pfam" id="PF00501">
    <property type="entry name" value="AMP-binding"/>
    <property type="match status" value="1"/>
</dbReference>
<dbReference type="HOGENOM" id="CLU_000022_59_3_11"/>
<dbReference type="InterPro" id="IPR045851">
    <property type="entry name" value="AMP-bd_C_sf"/>
</dbReference>
<dbReference type="eggNOG" id="COG0318">
    <property type="taxonomic scope" value="Bacteria"/>
</dbReference>
<evidence type="ECO:0000313" key="4">
    <source>
        <dbReference type="Proteomes" id="UP000013015"/>
    </source>
</evidence>
<dbReference type="Pfam" id="PF13193">
    <property type="entry name" value="AMP-binding_C"/>
    <property type="match status" value="1"/>
</dbReference>
<reference evidence="3 4" key="1">
    <citation type="submission" date="2013-03" db="EMBL/GenBank/DDBJ databases">
        <title>Reference genome for the Human Microbiome Project.</title>
        <authorList>
            <person name="Aqrawi P."/>
            <person name="Ayvaz T."/>
            <person name="Bess C."/>
            <person name="Blankenburg K."/>
            <person name="Coyle M."/>
            <person name="Deng J."/>
            <person name="Forbes L."/>
            <person name="Fowler G."/>
            <person name="Francisco L."/>
            <person name="Fu Q."/>
            <person name="Gibbs R."/>
            <person name="Gross S."/>
            <person name="Gubbala S."/>
            <person name="Hale W."/>
            <person name="Hemphill L."/>
            <person name="Highlander S."/>
            <person name="Hirani K."/>
            <person name="Jackson L."/>
            <person name="Jakkamsetti A."/>
            <person name="Javaid M."/>
            <person name="Jayaseelan J.C."/>
            <person name="Jiang H."/>
            <person name="Joshi V."/>
            <person name="Korchina V."/>
            <person name="Kovar C."/>
            <person name="Lara F."/>
            <person name="Lee S."/>
            <person name="Liu Y."/>
            <person name="Mata R."/>
            <person name="Mathew T."/>
            <person name="Munidasa M."/>
            <person name="Muzny D."/>
            <person name="Nazareth L."/>
            <person name="Ngo R."/>
            <person name="Nguyen L."/>
            <person name="Nguyen N."/>
            <person name="Okwuonu G."/>
            <person name="Ongeri F."/>
            <person name="Palculict T."/>
            <person name="Patil S."/>
            <person name="Petrosino J."/>
            <person name="Pham C."/>
            <person name="Pham P."/>
            <person name="Pu L.-L."/>
            <person name="Qin X."/>
            <person name="Qu J."/>
            <person name="Reid J."/>
            <person name="Ross M."/>
            <person name="Ruth R."/>
            <person name="Saada N."/>
            <person name="San Lucas F."/>
            <person name="Santibanez J."/>
            <person name="Shang Y."/>
            <person name="Simmons D."/>
            <person name="Song X.-Z."/>
            <person name="Tang L.-Y."/>
            <person name="Thornton R."/>
            <person name="Warren J."/>
            <person name="Weissenberger G."/>
            <person name="Wilczek-Boney K."/>
            <person name="Worley K."/>
            <person name="Youmans B."/>
            <person name="Zhang J."/>
            <person name="Zhang L."/>
            <person name="Zhao Z."/>
            <person name="Zhou C."/>
            <person name="Zhu D."/>
            <person name="Zhu Y."/>
        </authorList>
    </citation>
    <scope>NUCLEOTIDE SEQUENCE [LARGE SCALE GENOMIC DNA]</scope>
    <source>
        <strain evidence="3 4">F0333</strain>
    </source>
</reference>
<dbReference type="Proteomes" id="UP000013015">
    <property type="component" value="Unassembled WGS sequence"/>
</dbReference>
<gene>
    <name evidence="3" type="primary">menE</name>
    <name evidence="3" type="ORF">HMPREF9004_1241</name>
</gene>
<name>N6WCK8_9ACTO</name>
<proteinExistence type="predicted"/>
<dbReference type="EMBL" id="AQHZ01000021">
    <property type="protein sequence ID" value="ENO17969.1"/>
    <property type="molecule type" value="Genomic_DNA"/>
</dbReference>
<feature type="domain" description="AMP-binding enzyme C-terminal" evidence="2">
    <location>
        <begin position="342"/>
        <end position="413"/>
    </location>
</feature>
<evidence type="ECO:0000259" key="2">
    <source>
        <dbReference type="Pfam" id="PF13193"/>
    </source>
</evidence>
<dbReference type="SUPFAM" id="SSF56801">
    <property type="entry name" value="Acetyl-CoA synthetase-like"/>
    <property type="match status" value="1"/>
</dbReference>
<keyword evidence="4" id="KW-1185">Reference proteome</keyword>
<accession>N6WCK8</accession>
<dbReference type="PANTHER" id="PTHR43201">
    <property type="entry name" value="ACYL-COA SYNTHETASE"/>
    <property type="match status" value="1"/>
</dbReference>